<keyword evidence="2 4" id="KW-0238">DNA-binding</keyword>
<feature type="DNA-binding region" description="H-T-H motif" evidence="4">
    <location>
        <begin position="28"/>
        <end position="47"/>
    </location>
</feature>
<dbReference type="PANTHER" id="PTHR47506">
    <property type="entry name" value="TRANSCRIPTIONAL REGULATORY PROTEIN"/>
    <property type="match status" value="1"/>
</dbReference>
<evidence type="ECO:0000313" key="7">
    <source>
        <dbReference type="Proteomes" id="UP001149009"/>
    </source>
</evidence>
<dbReference type="PANTHER" id="PTHR47506:SF6">
    <property type="entry name" value="HTH-TYPE TRANSCRIPTIONAL REPRESSOR NEMR"/>
    <property type="match status" value="1"/>
</dbReference>
<dbReference type="Proteomes" id="UP001149009">
    <property type="component" value="Unassembled WGS sequence"/>
</dbReference>
<proteinExistence type="predicted"/>
<dbReference type="InterPro" id="IPR009057">
    <property type="entry name" value="Homeodomain-like_sf"/>
</dbReference>
<dbReference type="InterPro" id="IPR001647">
    <property type="entry name" value="HTH_TetR"/>
</dbReference>
<dbReference type="GO" id="GO:0003677">
    <property type="term" value="F:DNA binding"/>
    <property type="evidence" value="ECO:0007669"/>
    <property type="project" value="UniProtKB-UniRule"/>
</dbReference>
<dbReference type="AlphaFoldDB" id="A0A9X2X8C7"/>
<dbReference type="InterPro" id="IPR036271">
    <property type="entry name" value="Tet_transcr_reg_TetR-rel_C_sf"/>
</dbReference>
<accession>A0A9X2X8C7</accession>
<evidence type="ECO:0000256" key="3">
    <source>
        <dbReference type="ARBA" id="ARBA00023163"/>
    </source>
</evidence>
<name>A0A9X2X8C7_9HYPH</name>
<evidence type="ECO:0000256" key="1">
    <source>
        <dbReference type="ARBA" id="ARBA00023015"/>
    </source>
</evidence>
<dbReference type="Pfam" id="PF00440">
    <property type="entry name" value="TetR_N"/>
    <property type="match status" value="1"/>
</dbReference>
<keyword evidence="3" id="KW-0804">Transcription</keyword>
<evidence type="ECO:0000256" key="2">
    <source>
        <dbReference type="ARBA" id="ARBA00023125"/>
    </source>
</evidence>
<feature type="domain" description="HTH tetR-type" evidence="5">
    <location>
        <begin position="5"/>
        <end position="65"/>
    </location>
</feature>
<sequence length="215" mass="23935">MRKGEATRERILDIAQASVLEKGFGATSIEEIIAAAGITKSGFFYHFRDKNELAYALLNRYVTEDMRILDEVFGRAADLCDDPLQSFLVGLKLLAEVFADLPGGHPGCMIASVCYQERLFDRRVIELNRTAVVAMNARFRSYLEAIAAVYPPREPLDLDTLAEMISCIIDGGIIMSKVMGDPNRLVRQILAYRALIKQHFSPPQEMASRPPPLAA</sequence>
<dbReference type="Gene3D" id="1.10.357.10">
    <property type="entry name" value="Tetracycline Repressor, domain 2"/>
    <property type="match status" value="1"/>
</dbReference>
<dbReference type="SUPFAM" id="SSF46689">
    <property type="entry name" value="Homeodomain-like"/>
    <property type="match status" value="1"/>
</dbReference>
<evidence type="ECO:0000313" key="6">
    <source>
        <dbReference type="EMBL" id="MCT8990234.1"/>
    </source>
</evidence>
<evidence type="ECO:0000259" key="5">
    <source>
        <dbReference type="PROSITE" id="PS50977"/>
    </source>
</evidence>
<evidence type="ECO:0000256" key="4">
    <source>
        <dbReference type="PROSITE-ProRule" id="PRU00335"/>
    </source>
</evidence>
<dbReference type="RefSeq" id="WP_261515093.1">
    <property type="nucleotide sequence ID" value="NZ_JAODNV010000008.1"/>
</dbReference>
<gene>
    <name evidence="6" type="ORF">NYR54_07985</name>
</gene>
<dbReference type="PRINTS" id="PR00455">
    <property type="entry name" value="HTHTETR"/>
</dbReference>
<keyword evidence="7" id="KW-1185">Reference proteome</keyword>
<dbReference type="SUPFAM" id="SSF48498">
    <property type="entry name" value="Tetracyclin repressor-like, C-terminal domain"/>
    <property type="match status" value="1"/>
</dbReference>
<reference evidence="6" key="1">
    <citation type="submission" date="2022-08" db="EMBL/GenBank/DDBJ databases">
        <title>Chelativorans sichuanense sp. nov., a paraffin oil-degrading bacterium isolated from a mixture of oil-based drill cuttings and paddy soil.</title>
        <authorList>
            <person name="Yu J."/>
            <person name="Liu H."/>
            <person name="Chen Q."/>
        </authorList>
    </citation>
    <scope>NUCLEOTIDE SEQUENCE</scope>
    <source>
        <strain evidence="6">SCAU 2101</strain>
    </source>
</reference>
<organism evidence="6 7">
    <name type="scientific">Chelativorans petroleitrophicus</name>
    <dbReference type="NCBI Taxonomy" id="2975484"/>
    <lineage>
        <taxon>Bacteria</taxon>
        <taxon>Pseudomonadati</taxon>
        <taxon>Pseudomonadota</taxon>
        <taxon>Alphaproteobacteria</taxon>
        <taxon>Hyphomicrobiales</taxon>
        <taxon>Phyllobacteriaceae</taxon>
        <taxon>Chelativorans</taxon>
    </lineage>
</organism>
<protein>
    <submittedName>
        <fullName evidence="6">TetR/AcrR family transcriptional regulator</fullName>
    </submittedName>
</protein>
<comment type="caution">
    <text evidence="6">The sequence shown here is derived from an EMBL/GenBank/DDBJ whole genome shotgun (WGS) entry which is preliminary data.</text>
</comment>
<keyword evidence="1" id="KW-0805">Transcription regulation</keyword>
<dbReference type="EMBL" id="JAODNV010000008">
    <property type="protein sequence ID" value="MCT8990234.1"/>
    <property type="molecule type" value="Genomic_DNA"/>
</dbReference>
<dbReference type="PROSITE" id="PS50977">
    <property type="entry name" value="HTH_TETR_2"/>
    <property type="match status" value="1"/>
</dbReference>